<dbReference type="InterPro" id="IPR011993">
    <property type="entry name" value="PH-like_dom_sf"/>
</dbReference>
<dbReference type="Pfam" id="PF08911">
    <property type="entry name" value="NUP50"/>
    <property type="match status" value="1"/>
</dbReference>
<name>A0AAN9PCT0_CLITE</name>
<feature type="compositionally biased region" description="Polar residues" evidence="10">
    <location>
        <begin position="91"/>
        <end position="101"/>
    </location>
</feature>
<dbReference type="EMBL" id="JAYKXN010000004">
    <property type="protein sequence ID" value="KAK7294170.1"/>
    <property type="molecule type" value="Genomic_DNA"/>
</dbReference>
<dbReference type="PANTHER" id="PTHR23138:SF142">
    <property type="entry name" value="RAN-BINDING PROTEIN 3B-RELATED"/>
    <property type="match status" value="1"/>
</dbReference>
<dbReference type="SUPFAM" id="SSF50729">
    <property type="entry name" value="PH domain-like"/>
    <property type="match status" value="1"/>
</dbReference>
<evidence type="ECO:0000256" key="1">
    <source>
        <dbReference type="ARBA" id="ARBA00004567"/>
    </source>
</evidence>
<feature type="compositionally biased region" description="Basic and acidic residues" evidence="10">
    <location>
        <begin position="16"/>
        <end position="25"/>
    </location>
</feature>
<evidence type="ECO:0000256" key="8">
    <source>
        <dbReference type="ARBA" id="ARBA00023132"/>
    </source>
</evidence>
<dbReference type="PANTHER" id="PTHR23138">
    <property type="entry name" value="RAN BINDING PROTEIN"/>
    <property type="match status" value="1"/>
</dbReference>
<comment type="subcellular location">
    <subcellularLocation>
        <location evidence="1">Nucleus</location>
        <location evidence="1">Nuclear pore complex</location>
    </subcellularLocation>
</comment>
<dbReference type="InterPro" id="IPR045255">
    <property type="entry name" value="RanBP1-like"/>
</dbReference>
<feature type="compositionally biased region" description="Basic and acidic residues" evidence="10">
    <location>
        <begin position="138"/>
        <end position="199"/>
    </location>
</feature>
<reference evidence="12 13" key="1">
    <citation type="submission" date="2024-01" db="EMBL/GenBank/DDBJ databases">
        <title>The genomes of 5 underutilized Papilionoideae crops provide insights into root nodulation and disease resistance.</title>
        <authorList>
            <person name="Yuan L."/>
        </authorList>
    </citation>
    <scope>NUCLEOTIDE SEQUENCE [LARGE SCALE GENOMIC DNA]</scope>
    <source>
        <strain evidence="12">LY-2023</strain>
        <tissue evidence="12">Leaf</tissue>
    </source>
</reference>
<protein>
    <recommendedName>
        <fullName evidence="11">RanBD1 domain-containing protein</fullName>
    </recommendedName>
</protein>
<keyword evidence="2" id="KW-0813">Transport</keyword>
<accession>A0AAN9PCT0</accession>
<feature type="compositionally biased region" description="Basic and acidic residues" evidence="10">
    <location>
        <begin position="208"/>
        <end position="226"/>
    </location>
</feature>
<dbReference type="Proteomes" id="UP001359559">
    <property type="component" value="Unassembled WGS sequence"/>
</dbReference>
<dbReference type="GO" id="GO:0051028">
    <property type="term" value="P:mRNA transport"/>
    <property type="evidence" value="ECO:0007669"/>
    <property type="project" value="UniProtKB-KW"/>
</dbReference>
<dbReference type="InterPro" id="IPR015007">
    <property type="entry name" value="NUP2/50/61"/>
</dbReference>
<keyword evidence="5" id="KW-0653">Protein transport</keyword>
<feature type="domain" description="RanBD1" evidence="11">
    <location>
        <begin position="320"/>
        <end position="444"/>
    </location>
</feature>
<evidence type="ECO:0000256" key="5">
    <source>
        <dbReference type="ARBA" id="ARBA00022927"/>
    </source>
</evidence>
<dbReference type="GO" id="GO:0015031">
    <property type="term" value="P:protein transport"/>
    <property type="evidence" value="ECO:0007669"/>
    <property type="project" value="UniProtKB-KW"/>
</dbReference>
<comment type="caution">
    <text evidence="12">The sequence shown here is derived from an EMBL/GenBank/DDBJ whole genome shotgun (WGS) entry which is preliminary data.</text>
</comment>
<dbReference type="PROSITE" id="PS50196">
    <property type="entry name" value="RANBD1"/>
    <property type="match status" value="1"/>
</dbReference>
<dbReference type="InterPro" id="IPR000156">
    <property type="entry name" value="Ran_bind_dom"/>
</dbReference>
<keyword evidence="4" id="KW-0509">mRNA transport</keyword>
<keyword evidence="6" id="KW-0007">Acetylation</keyword>
<dbReference type="GO" id="GO:0005643">
    <property type="term" value="C:nuclear pore"/>
    <property type="evidence" value="ECO:0007669"/>
    <property type="project" value="UniProtKB-SubCell"/>
</dbReference>
<keyword evidence="3" id="KW-0677">Repeat</keyword>
<evidence type="ECO:0000256" key="9">
    <source>
        <dbReference type="ARBA" id="ARBA00023242"/>
    </source>
</evidence>
<evidence type="ECO:0000256" key="3">
    <source>
        <dbReference type="ARBA" id="ARBA00022737"/>
    </source>
</evidence>
<dbReference type="InterPro" id="IPR045207">
    <property type="entry name" value="RanBD_NUP50_plant"/>
</dbReference>
<dbReference type="AlphaFoldDB" id="A0AAN9PCT0"/>
<evidence type="ECO:0000259" key="11">
    <source>
        <dbReference type="PROSITE" id="PS50196"/>
    </source>
</evidence>
<keyword evidence="9" id="KW-0539">Nucleus</keyword>
<evidence type="ECO:0000313" key="12">
    <source>
        <dbReference type="EMBL" id="KAK7294170.1"/>
    </source>
</evidence>
<dbReference type="Pfam" id="PF00638">
    <property type="entry name" value="Ran_BP1"/>
    <property type="match status" value="1"/>
</dbReference>
<evidence type="ECO:0000256" key="7">
    <source>
        <dbReference type="ARBA" id="ARBA00023010"/>
    </source>
</evidence>
<evidence type="ECO:0000256" key="10">
    <source>
        <dbReference type="SAM" id="MobiDB-lite"/>
    </source>
</evidence>
<keyword evidence="7" id="KW-0811">Translocation</keyword>
<organism evidence="12 13">
    <name type="scientific">Clitoria ternatea</name>
    <name type="common">Butterfly pea</name>
    <dbReference type="NCBI Taxonomy" id="43366"/>
    <lineage>
        <taxon>Eukaryota</taxon>
        <taxon>Viridiplantae</taxon>
        <taxon>Streptophyta</taxon>
        <taxon>Embryophyta</taxon>
        <taxon>Tracheophyta</taxon>
        <taxon>Spermatophyta</taxon>
        <taxon>Magnoliopsida</taxon>
        <taxon>eudicotyledons</taxon>
        <taxon>Gunneridae</taxon>
        <taxon>Pentapetalae</taxon>
        <taxon>rosids</taxon>
        <taxon>fabids</taxon>
        <taxon>Fabales</taxon>
        <taxon>Fabaceae</taxon>
        <taxon>Papilionoideae</taxon>
        <taxon>50 kb inversion clade</taxon>
        <taxon>NPAAA clade</taxon>
        <taxon>indigoferoid/millettioid clade</taxon>
        <taxon>Phaseoleae</taxon>
        <taxon>Clitoria</taxon>
    </lineage>
</organism>
<proteinExistence type="predicted"/>
<keyword evidence="13" id="KW-1185">Reference proteome</keyword>
<feature type="region of interest" description="Disordered" evidence="10">
    <location>
        <begin position="1"/>
        <end position="40"/>
    </location>
</feature>
<dbReference type="SMART" id="SM00160">
    <property type="entry name" value="RanBD"/>
    <property type="match status" value="1"/>
</dbReference>
<evidence type="ECO:0000256" key="6">
    <source>
        <dbReference type="ARBA" id="ARBA00022990"/>
    </source>
</evidence>
<feature type="region of interest" description="Disordered" evidence="10">
    <location>
        <begin position="90"/>
        <end position="234"/>
    </location>
</feature>
<evidence type="ECO:0000313" key="13">
    <source>
        <dbReference type="Proteomes" id="UP001359559"/>
    </source>
</evidence>
<gene>
    <name evidence="12" type="ORF">RJT34_17054</name>
</gene>
<feature type="compositionally biased region" description="Basic and acidic residues" evidence="10">
    <location>
        <begin position="102"/>
        <end position="129"/>
    </location>
</feature>
<evidence type="ECO:0000256" key="4">
    <source>
        <dbReference type="ARBA" id="ARBA00022816"/>
    </source>
</evidence>
<sequence length="534" mass="58550">MEDAENALPASKKRAAGRELTRDTPLDDEEDTPELDAGAFMKASDEVMATRRIVKVRRQQSDSAPSVNPFAGIRLVAPTESTAYPAEVTTEALNSGENTVTDDSKGSDSITKESEKAKDEKSKQSETESKTNQVEAKSAAKKDVFEESNADKEHAEKENSGDKSEVDNEQSKDDNKSEHEDKKDAANKEIANEVDKENSNDDSDIENDDKKEDSENKDKKNDKIESEEAEGGTLKSFQQLSQSQNAFTGLAGTGFSSSLFSFSSMSNDGSALGSGSGSIFGMKSDKPFGLGLSNNGTSGFGTFGASTVSKSVGSGFSTWQEVGVETGEENEKMVFNADSALFEFVDGSWKERGKGELKVNVTSGTEKSRLLMRSRGNYRLILNARLYPDMKLTNMDKKGVTFACINSSTEGKDGLSTFALKFKDGSIVEEFKAAVMAHKAEASTVSKTPENFPKWLLIIFETKCFSSSALERSIRQLLYSSAVKLQRFRCSTFFNYSSCNLSRVKVRQSFLVVCCIFHGHRRDVERYLHAVDEV</sequence>
<keyword evidence="8" id="KW-0906">Nuclear pore complex</keyword>
<dbReference type="Gene3D" id="2.30.29.30">
    <property type="entry name" value="Pleckstrin-homology domain (PH domain)/Phosphotyrosine-binding domain (PTB)"/>
    <property type="match status" value="1"/>
</dbReference>
<evidence type="ECO:0000256" key="2">
    <source>
        <dbReference type="ARBA" id="ARBA00022448"/>
    </source>
</evidence>
<dbReference type="CDD" id="cd13169">
    <property type="entry name" value="RanBD_NUP50_plant"/>
    <property type="match status" value="1"/>
</dbReference>